<accession>A0A7Z2T7C5</accession>
<evidence type="ECO:0000313" key="2">
    <source>
        <dbReference type="Proteomes" id="UP000464262"/>
    </source>
</evidence>
<organism evidence="1 2">
    <name type="scientific">Vibrio astriarenae</name>
    <dbReference type="NCBI Taxonomy" id="1481923"/>
    <lineage>
        <taxon>Bacteria</taxon>
        <taxon>Pseudomonadati</taxon>
        <taxon>Pseudomonadota</taxon>
        <taxon>Gammaproteobacteria</taxon>
        <taxon>Vibrionales</taxon>
        <taxon>Vibrionaceae</taxon>
        <taxon>Vibrio</taxon>
    </lineage>
</organism>
<name>A0A7Z2T7C5_9VIBR</name>
<gene>
    <name evidence="1" type="ORF">GT360_19025</name>
</gene>
<sequence>MNNMSYKYKITCLMSLLLINGCTNRDVYVVKPELSGVPGYKGVNVSEMWRQMARNNDDEIELFEPLKLEKEKTVFFTFDNSVPYMVNGDEVTKVFVLELPEFADGYSVEIFSYSSDDGVLKPTFVLADEQFLPLSEDINSQWVERNGDIVNYFYSNIDVDQNFKLAKYILVYSDINDIGDENFAYDARYNYYKENGTDYPRDYTLLIENSEVGVLSARAY</sequence>
<dbReference type="EMBL" id="CP047476">
    <property type="protein sequence ID" value="QIA65620.1"/>
    <property type="molecule type" value="Genomic_DNA"/>
</dbReference>
<dbReference type="AlphaFoldDB" id="A0A7Z2T7C5"/>
<reference evidence="1 2" key="1">
    <citation type="submission" date="2020-01" db="EMBL/GenBank/DDBJ databases">
        <title>Whole genome and functional gene identification of agarase of Vibrio HN897.</title>
        <authorList>
            <person name="Liu Y."/>
            <person name="Zhao Z."/>
        </authorList>
    </citation>
    <scope>NUCLEOTIDE SEQUENCE [LARGE SCALE GENOMIC DNA]</scope>
    <source>
        <strain evidence="1 2">HN897</strain>
    </source>
</reference>
<keyword evidence="2" id="KW-1185">Reference proteome</keyword>
<dbReference type="RefSeq" id="WP_164650519.1">
    <property type="nucleotide sequence ID" value="NZ_CP047476.1"/>
</dbReference>
<proteinExistence type="predicted"/>
<protein>
    <submittedName>
        <fullName evidence="1">Uncharacterized protein</fullName>
    </submittedName>
</protein>
<dbReference type="KEGG" id="vas:GT360_19025"/>
<dbReference type="Proteomes" id="UP000464262">
    <property type="component" value="Chromosome 2"/>
</dbReference>
<evidence type="ECO:0000313" key="1">
    <source>
        <dbReference type="EMBL" id="QIA65620.1"/>
    </source>
</evidence>